<dbReference type="Proteomes" id="UP000501568">
    <property type="component" value="Chromosome"/>
</dbReference>
<dbReference type="PANTHER" id="PTHR30098:SF2">
    <property type="entry name" value="LEUCYL_PHENYLALANYL-TRNA--PROTEIN TRANSFERASE"/>
    <property type="match status" value="1"/>
</dbReference>
<proteinExistence type="inferred from homology"/>
<sequence>MTGPLFLPEELDPQLVLRAYAMGVFPMADDRDAQSVYWVEPKFRGILPLEGFHLSRSLRKTIASDRFRVTADTAFEQILALCAESARDRPDTWINGPIERVFIELHRRGHAHSIECWDGDRLAGGLYGLALGRAFFGESMVTRVRDASKVALAWLVARLRVGGFTLLDCQFQTDHLETLGAVEISRDAYLSLLESALEGTAGEAAVLGLPGVAVGEGDGAGVFDALDRLGVRADDLATDSAETVSGPVSGKVIAQLLGQTS</sequence>
<evidence type="ECO:0000256" key="1">
    <source>
        <dbReference type="ARBA" id="ARBA00022490"/>
    </source>
</evidence>
<comment type="catalytic activity">
    <reaction evidence="4">
        <text>N-terminal L-arginyl-[protein] + L-leucyl-tRNA(Leu) = N-terminal L-leucyl-L-arginyl-[protein] + tRNA(Leu) + H(+)</text>
        <dbReference type="Rhea" id="RHEA:50416"/>
        <dbReference type="Rhea" id="RHEA-COMP:9613"/>
        <dbReference type="Rhea" id="RHEA-COMP:9622"/>
        <dbReference type="Rhea" id="RHEA-COMP:12672"/>
        <dbReference type="Rhea" id="RHEA-COMP:12673"/>
        <dbReference type="ChEBI" id="CHEBI:15378"/>
        <dbReference type="ChEBI" id="CHEBI:64719"/>
        <dbReference type="ChEBI" id="CHEBI:78442"/>
        <dbReference type="ChEBI" id="CHEBI:78494"/>
        <dbReference type="ChEBI" id="CHEBI:133044"/>
        <dbReference type="EC" id="2.3.2.6"/>
    </reaction>
</comment>
<comment type="catalytic activity">
    <reaction evidence="4">
        <text>L-phenylalanyl-tRNA(Phe) + an N-terminal L-alpha-aminoacyl-[protein] = an N-terminal L-phenylalanyl-L-alpha-aminoacyl-[protein] + tRNA(Phe)</text>
        <dbReference type="Rhea" id="RHEA:43632"/>
        <dbReference type="Rhea" id="RHEA-COMP:9668"/>
        <dbReference type="Rhea" id="RHEA-COMP:9699"/>
        <dbReference type="Rhea" id="RHEA-COMP:10636"/>
        <dbReference type="Rhea" id="RHEA-COMP:10637"/>
        <dbReference type="ChEBI" id="CHEBI:78442"/>
        <dbReference type="ChEBI" id="CHEBI:78531"/>
        <dbReference type="ChEBI" id="CHEBI:78597"/>
        <dbReference type="ChEBI" id="CHEBI:83561"/>
        <dbReference type="EC" id="2.3.2.6"/>
    </reaction>
</comment>
<dbReference type="InterPro" id="IPR004616">
    <property type="entry name" value="Leu/Phe-tRNA_Trfase"/>
</dbReference>
<evidence type="ECO:0000313" key="6">
    <source>
        <dbReference type="Proteomes" id="UP000501568"/>
    </source>
</evidence>
<organism evidence="5 6">
    <name type="scientific">Stakelama tenebrarum</name>
    <dbReference type="NCBI Taxonomy" id="2711215"/>
    <lineage>
        <taxon>Bacteria</taxon>
        <taxon>Pseudomonadati</taxon>
        <taxon>Pseudomonadota</taxon>
        <taxon>Alphaproteobacteria</taxon>
        <taxon>Sphingomonadales</taxon>
        <taxon>Sphingomonadaceae</taxon>
        <taxon>Stakelama</taxon>
    </lineage>
</organism>
<dbReference type="InterPro" id="IPR042203">
    <property type="entry name" value="Leu/Phe-tRNA_Trfase_C"/>
</dbReference>
<dbReference type="SUPFAM" id="SSF55729">
    <property type="entry name" value="Acyl-CoA N-acyltransferases (Nat)"/>
    <property type="match status" value="1"/>
</dbReference>
<dbReference type="HAMAP" id="MF_00688">
    <property type="entry name" value="Leu_Phe_trans"/>
    <property type="match status" value="1"/>
</dbReference>
<accession>A0A6G6Y4D9</accession>
<keyword evidence="2 4" id="KW-0808">Transferase</keyword>
<dbReference type="EC" id="2.3.2.6" evidence="4"/>
<dbReference type="PANTHER" id="PTHR30098">
    <property type="entry name" value="LEUCYL/PHENYLALANYL-TRNA--PROTEIN TRANSFERASE"/>
    <property type="match status" value="1"/>
</dbReference>
<evidence type="ECO:0000256" key="3">
    <source>
        <dbReference type="ARBA" id="ARBA00023315"/>
    </source>
</evidence>
<evidence type="ECO:0000313" key="5">
    <source>
        <dbReference type="EMBL" id="QIG79792.1"/>
    </source>
</evidence>
<dbReference type="InterPro" id="IPR016181">
    <property type="entry name" value="Acyl_CoA_acyltransferase"/>
</dbReference>
<dbReference type="RefSeq" id="WP_165326793.1">
    <property type="nucleotide sequence ID" value="NZ_CP049109.1"/>
</dbReference>
<comment type="similarity">
    <text evidence="4">Belongs to the L/F-transferase family.</text>
</comment>
<dbReference type="EMBL" id="CP049109">
    <property type="protein sequence ID" value="QIG79792.1"/>
    <property type="molecule type" value="Genomic_DNA"/>
</dbReference>
<reference evidence="5 6" key="1">
    <citation type="submission" date="2020-02" db="EMBL/GenBank/DDBJ databases">
        <authorList>
            <person name="Zheng R.K."/>
            <person name="Sun C.M."/>
        </authorList>
    </citation>
    <scope>NUCLEOTIDE SEQUENCE [LARGE SCALE GENOMIC DNA]</scope>
    <source>
        <strain evidence="6">zrk23</strain>
    </source>
</reference>
<dbReference type="Gene3D" id="3.40.630.70">
    <property type="entry name" value="Leucyl/phenylalanyl-tRNA-protein transferase, C-terminal domain"/>
    <property type="match status" value="1"/>
</dbReference>
<dbReference type="KEGG" id="spzr:G5C33_08325"/>
<dbReference type="Pfam" id="PF03588">
    <property type="entry name" value="Leu_Phe_trans"/>
    <property type="match status" value="1"/>
</dbReference>
<comment type="function">
    <text evidence="4">Functions in the N-end rule pathway of protein degradation where it conjugates Leu, Phe and, less efficiently, Met from aminoacyl-tRNAs to the N-termini of proteins containing an N-terminal arginine or lysine.</text>
</comment>
<comment type="catalytic activity">
    <reaction evidence="4">
        <text>N-terminal L-lysyl-[protein] + L-leucyl-tRNA(Leu) = N-terminal L-leucyl-L-lysyl-[protein] + tRNA(Leu) + H(+)</text>
        <dbReference type="Rhea" id="RHEA:12340"/>
        <dbReference type="Rhea" id="RHEA-COMP:9613"/>
        <dbReference type="Rhea" id="RHEA-COMP:9622"/>
        <dbReference type="Rhea" id="RHEA-COMP:12670"/>
        <dbReference type="Rhea" id="RHEA-COMP:12671"/>
        <dbReference type="ChEBI" id="CHEBI:15378"/>
        <dbReference type="ChEBI" id="CHEBI:65249"/>
        <dbReference type="ChEBI" id="CHEBI:78442"/>
        <dbReference type="ChEBI" id="CHEBI:78494"/>
        <dbReference type="ChEBI" id="CHEBI:133043"/>
        <dbReference type="EC" id="2.3.2.6"/>
    </reaction>
</comment>
<dbReference type="GO" id="GO:0005737">
    <property type="term" value="C:cytoplasm"/>
    <property type="evidence" value="ECO:0007669"/>
    <property type="project" value="UniProtKB-SubCell"/>
</dbReference>
<evidence type="ECO:0000256" key="2">
    <source>
        <dbReference type="ARBA" id="ARBA00022679"/>
    </source>
</evidence>
<protein>
    <recommendedName>
        <fullName evidence="4">Leucyl/phenylalanyl-tRNA--protein transferase</fullName>
        <ecNumber evidence="4">2.3.2.6</ecNumber>
    </recommendedName>
    <alternativeName>
        <fullName evidence="4">L/F-transferase</fullName>
    </alternativeName>
    <alternativeName>
        <fullName evidence="4">Leucyltransferase</fullName>
    </alternativeName>
    <alternativeName>
        <fullName evidence="4">Phenyalanyltransferase</fullName>
    </alternativeName>
</protein>
<keyword evidence="3 4" id="KW-0012">Acyltransferase</keyword>
<keyword evidence="6" id="KW-1185">Reference proteome</keyword>
<dbReference type="GO" id="GO:0030163">
    <property type="term" value="P:protein catabolic process"/>
    <property type="evidence" value="ECO:0007669"/>
    <property type="project" value="UniProtKB-UniRule"/>
</dbReference>
<gene>
    <name evidence="4" type="primary">aat</name>
    <name evidence="5" type="ORF">G5C33_08325</name>
</gene>
<dbReference type="NCBIfam" id="TIGR00667">
    <property type="entry name" value="aat"/>
    <property type="match status" value="1"/>
</dbReference>
<keyword evidence="1 4" id="KW-0963">Cytoplasm</keyword>
<comment type="subcellular location">
    <subcellularLocation>
        <location evidence="4">Cytoplasm</location>
    </subcellularLocation>
</comment>
<dbReference type="GO" id="GO:0008914">
    <property type="term" value="F:leucyl-tRNA--protein transferase activity"/>
    <property type="evidence" value="ECO:0007669"/>
    <property type="project" value="UniProtKB-UniRule"/>
</dbReference>
<dbReference type="AlphaFoldDB" id="A0A6G6Y4D9"/>
<name>A0A6G6Y4D9_9SPHN</name>
<evidence type="ECO:0000256" key="4">
    <source>
        <dbReference type="HAMAP-Rule" id="MF_00688"/>
    </source>
</evidence>